<reference evidence="2" key="1">
    <citation type="submission" date="2023-06" db="EMBL/GenBank/DDBJ databases">
        <authorList>
            <person name="Kurt Z."/>
        </authorList>
    </citation>
    <scope>NUCLEOTIDE SEQUENCE</scope>
</reference>
<feature type="transmembrane region" description="Helical" evidence="1">
    <location>
        <begin position="448"/>
        <end position="470"/>
    </location>
</feature>
<proteinExistence type="predicted"/>
<feature type="transmembrane region" description="Helical" evidence="1">
    <location>
        <begin position="111"/>
        <end position="141"/>
    </location>
</feature>
<name>A0AA86TVP0_9EUKA</name>
<dbReference type="EMBL" id="CATOUU010000464">
    <property type="protein sequence ID" value="CAI9930700.1"/>
    <property type="molecule type" value="Genomic_DNA"/>
</dbReference>
<feature type="transmembrane region" description="Helical" evidence="1">
    <location>
        <begin position="354"/>
        <end position="378"/>
    </location>
</feature>
<reference evidence="3 4" key="2">
    <citation type="submission" date="2024-07" db="EMBL/GenBank/DDBJ databases">
        <authorList>
            <person name="Akdeniz Z."/>
        </authorList>
    </citation>
    <scope>NUCLEOTIDE SEQUENCE [LARGE SCALE GENOMIC DNA]</scope>
</reference>
<dbReference type="EMBL" id="CAXDID020000005">
    <property type="protein sequence ID" value="CAL5974690.1"/>
    <property type="molecule type" value="Genomic_DNA"/>
</dbReference>
<dbReference type="AlphaFoldDB" id="A0AA86TVP0"/>
<feature type="transmembrane region" description="Helical" evidence="1">
    <location>
        <begin position="248"/>
        <end position="270"/>
    </location>
</feature>
<evidence type="ECO:0000313" key="2">
    <source>
        <dbReference type="EMBL" id="CAI9930700.1"/>
    </source>
</evidence>
<evidence type="ECO:0000313" key="3">
    <source>
        <dbReference type="EMBL" id="CAL5974690.1"/>
    </source>
</evidence>
<feature type="transmembrane region" description="Helical" evidence="1">
    <location>
        <begin position="476"/>
        <end position="498"/>
    </location>
</feature>
<feature type="transmembrane region" description="Helical" evidence="1">
    <location>
        <begin position="408"/>
        <end position="427"/>
    </location>
</feature>
<keyword evidence="1" id="KW-1133">Transmembrane helix</keyword>
<feature type="transmembrane region" description="Helical" evidence="1">
    <location>
        <begin position="314"/>
        <end position="334"/>
    </location>
</feature>
<evidence type="ECO:0000313" key="4">
    <source>
        <dbReference type="Proteomes" id="UP001642409"/>
    </source>
</evidence>
<feature type="transmembrane region" description="Helical" evidence="1">
    <location>
        <begin position="203"/>
        <end position="227"/>
    </location>
</feature>
<keyword evidence="4" id="KW-1185">Reference proteome</keyword>
<comment type="caution">
    <text evidence="2">The sequence shown here is derived from an EMBL/GenBank/DDBJ whole genome shotgun (WGS) entry which is preliminary data.</text>
</comment>
<feature type="transmembrane region" description="Helical" evidence="1">
    <location>
        <begin position="161"/>
        <end position="183"/>
    </location>
</feature>
<evidence type="ECO:0000256" key="1">
    <source>
        <dbReference type="SAM" id="Phobius"/>
    </source>
</evidence>
<organism evidence="2">
    <name type="scientific">Hexamita inflata</name>
    <dbReference type="NCBI Taxonomy" id="28002"/>
    <lineage>
        <taxon>Eukaryota</taxon>
        <taxon>Metamonada</taxon>
        <taxon>Diplomonadida</taxon>
        <taxon>Hexamitidae</taxon>
        <taxon>Hexamitinae</taxon>
        <taxon>Hexamita</taxon>
    </lineage>
</organism>
<accession>A0AA86TVP0</accession>
<sequence length="552" mass="63647">MSKQEEQELLERLSPLTTERTDDQDLQTFNETVQIQQQLQEQSKPQNICVQVFSSILNFLNPKSHSQSGSSRLISIDVLRGISIFLLIIMHEANRFGDVASFTNLKMPFVILVYLVGCPAFIFAQWRSFFVLLSGLVYSFLNANQPTFKQASLTFVKKTAFSLLLLPLYFTFNQINGWLWAIADNVNANSPLINIFSAHWYEYVVDSQSCIFFGLIFTVIHVFAYIIDIIALSLQKCKAHNIFHAKSALYLILALFSSFISNQIQFATYIHLKSIQPNQFASMLECPANNLRTPANQREGFQKLLFSFISGTQLQMFPLITNMFLGCMLGSFLLGIKTHKQNENNNFNQFRKKYLIIFGFSFVIPMIMLGIQSGITIFDIKNGRRTQFQSIMRFKEGIYSYYCLQPEMVLFDDILQFIVVFAFVVYFDGCSNEQSVKRTNRTLYLRRLSTASLTCYVWSMLLGCIIRGYLPYNKANIFQFVGLEILYFTVQLVLLIGLDSADWIWNPDWLASSIPKMCTKKFKKGQFANNNHLCVKSYLLFQKDQQLDEPIQ</sequence>
<protein>
    <submittedName>
        <fullName evidence="2">Transmembrane domain-containing protein</fullName>
    </submittedName>
    <submittedName>
        <fullName evidence="3">Transmembrane_domain-containing protein</fullName>
    </submittedName>
</protein>
<dbReference type="Proteomes" id="UP001642409">
    <property type="component" value="Unassembled WGS sequence"/>
</dbReference>
<gene>
    <name evidence="2" type="ORF">HINF_LOCUS18345</name>
    <name evidence="3" type="ORF">HINF_LOCUS2979</name>
</gene>
<keyword evidence="1 2" id="KW-0812">Transmembrane</keyword>
<keyword evidence="1" id="KW-0472">Membrane</keyword>